<evidence type="ECO:0000313" key="7">
    <source>
        <dbReference type="Proteomes" id="UP000037505"/>
    </source>
</evidence>
<dbReference type="AlphaFoldDB" id="A0A0L1J827"/>
<keyword evidence="3" id="KW-0812">Transmembrane</keyword>
<proteinExistence type="inferred from homology"/>
<name>A0A0L1J827_ASPN3</name>
<evidence type="ECO:0000256" key="4">
    <source>
        <dbReference type="ARBA" id="ARBA00022989"/>
    </source>
</evidence>
<keyword evidence="5" id="KW-0472">Membrane</keyword>
<dbReference type="InterPro" id="IPR001248">
    <property type="entry name" value="Pur-cyt_permease"/>
</dbReference>
<evidence type="ECO:0000313" key="6">
    <source>
        <dbReference type="EMBL" id="KNG87904.1"/>
    </source>
</evidence>
<dbReference type="Gene3D" id="1.10.4160.10">
    <property type="entry name" value="Hydantoin permease"/>
    <property type="match status" value="1"/>
</dbReference>
<comment type="subcellular location">
    <subcellularLocation>
        <location evidence="1">Membrane</location>
        <topology evidence="1">Multi-pass membrane protein</topology>
    </subcellularLocation>
</comment>
<reference evidence="6 7" key="1">
    <citation type="submission" date="2014-06" db="EMBL/GenBank/DDBJ databases">
        <title>The Genome of the Aflatoxigenic Filamentous Fungus Aspergillus nomius.</title>
        <authorList>
            <person name="Moore M.G."/>
            <person name="Shannon B.M."/>
            <person name="Brian M.M."/>
        </authorList>
    </citation>
    <scope>NUCLEOTIDE SEQUENCE [LARGE SCALE GENOMIC DNA]</scope>
    <source>
        <strain evidence="6 7">NRRL 13137</strain>
    </source>
</reference>
<comment type="similarity">
    <text evidence="2">Belongs to the purine-cytosine permease (2.A.39) family.</text>
</comment>
<protein>
    <submittedName>
        <fullName evidence="6">Uncharacterized protein</fullName>
    </submittedName>
</protein>
<keyword evidence="7" id="KW-1185">Reference proteome</keyword>
<dbReference type="EMBL" id="JNOM01000066">
    <property type="protein sequence ID" value="KNG87904.1"/>
    <property type="molecule type" value="Genomic_DNA"/>
</dbReference>
<accession>A0A0L1J827</accession>
<evidence type="ECO:0000256" key="5">
    <source>
        <dbReference type="ARBA" id="ARBA00023136"/>
    </source>
</evidence>
<evidence type="ECO:0000256" key="3">
    <source>
        <dbReference type="ARBA" id="ARBA00022692"/>
    </source>
</evidence>
<gene>
    <name evidence="6" type="ORF">ANOM_003394</name>
</gene>
<keyword evidence="4" id="KW-1133">Transmembrane helix</keyword>
<dbReference type="GO" id="GO:0022857">
    <property type="term" value="F:transmembrane transporter activity"/>
    <property type="evidence" value="ECO:0007669"/>
    <property type="project" value="InterPro"/>
</dbReference>
<organism evidence="6 7">
    <name type="scientific">Aspergillus nomiae NRRL (strain ATCC 15546 / NRRL 13137 / CBS 260.88 / M93)</name>
    <dbReference type="NCBI Taxonomy" id="1509407"/>
    <lineage>
        <taxon>Eukaryota</taxon>
        <taxon>Fungi</taxon>
        <taxon>Dikarya</taxon>
        <taxon>Ascomycota</taxon>
        <taxon>Pezizomycotina</taxon>
        <taxon>Eurotiomycetes</taxon>
        <taxon>Eurotiomycetidae</taxon>
        <taxon>Eurotiales</taxon>
        <taxon>Aspergillaceae</taxon>
        <taxon>Aspergillus</taxon>
        <taxon>Aspergillus subgen. Circumdati</taxon>
    </lineage>
</organism>
<dbReference type="RefSeq" id="XP_015408827.1">
    <property type="nucleotide sequence ID" value="XM_015548651.1"/>
</dbReference>
<dbReference type="Proteomes" id="UP000037505">
    <property type="component" value="Unassembled WGS sequence"/>
</dbReference>
<evidence type="ECO:0000256" key="2">
    <source>
        <dbReference type="ARBA" id="ARBA00008974"/>
    </source>
</evidence>
<comment type="caution">
    <text evidence="6">The sequence shown here is derived from an EMBL/GenBank/DDBJ whole genome shotgun (WGS) entry which is preliminary data.</text>
</comment>
<dbReference type="GO" id="GO:0016020">
    <property type="term" value="C:membrane"/>
    <property type="evidence" value="ECO:0007669"/>
    <property type="project" value="UniProtKB-SubCell"/>
</dbReference>
<dbReference type="GeneID" id="26805198"/>
<dbReference type="Pfam" id="PF02133">
    <property type="entry name" value="Transp_cyt_pur"/>
    <property type="match status" value="1"/>
</dbReference>
<evidence type="ECO:0000256" key="1">
    <source>
        <dbReference type="ARBA" id="ARBA00004141"/>
    </source>
</evidence>
<sequence length="78" mass="8517">MGCVIAATSEPTFGELETERAAFSSLGFVYSNIFTNIFENFIPVGNNIVALLPKYLNVKRAVFICAGKQALVEISTRL</sequence>